<proteinExistence type="predicted"/>
<organism evidence="1 2">
    <name type="scientific">Dibothriocephalus latus</name>
    <name type="common">Fish tapeworm</name>
    <name type="synonym">Diphyllobothrium latum</name>
    <dbReference type="NCBI Taxonomy" id="60516"/>
    <lineage>
        <taxon>Eukaryota</taxon>
        <taxon>Metazoa</taxon>
        <taxon>Spiralia</taxon>
        <taxon>Lophotrochozoa</taxon>
        <taxon>Platyhelminthes</taxon>
        <taxon>Cestoda</taxon>
        <taxon>Eucestoda</taxon>
        <taxon>Diphyllobothriidea</taxon>
        <taxon>Diphyllobothriidae</taxon>
        <taxon>Dibothriocephalus</taxon>
    </lineage>
</organism>
<name>A0A3P7LQV9_DIBLA</name>
<protein>
    <submittedName>
        <fullName evidence="1">Uncharacterized protein</fullName>
    </submittedName>
</protein>
<dbReference type="Proteomes" id="UP000281553">
    <property type="component" value="Unassembled WGS sequence"/>
</dbReference>
<evidence type="ECO:0000313" key="1">
    <source>
        <dbReference type="EMBL" id="VDN13373.1"/>
    </source>
</evidence>
<gene>
    <name evidence="1" type="ORF">DILT_LOCUS9204</name>
</gene>
<evidence type="ECO:0000313" key="2">
    <source>
        <dbReference type="Proteomes" id="UP000281553"/>
    </source>
</evidence>
<reference evidence="1 2" key="1">
    <citation type="submission" date="2018-11" db="EMBL/GenBank/DDBJ databases">
        <authorList>
            <consortium name="Pathogen Informatics"/>
        </authorList>
    </citation>
    <scope>NUCLEOTIDE SEQUENCE [LARGE SCALE GENOMIC DNA]</scope>
</reference>
<accession>A0A3P7LQV9</accession>
<dbReference type="EMBL" id="UYRU01056235">
    <property type="protein sequence ID" value="VDN13373.1"/>
    <property type="molecule type" value="Genomic_DNA"/>
</dbReference>
<sequence>MTRQLAAHVMVTHRGTFGIIEHECAARFSSNEPRNLRTVVIFPHCCPVSGSSRLEQSFSSTDAVGPDPIDDYRCFSPWH</sequence>
<dbReference type="AlphaFoldDB" id="A0A3P7LQV9"/>
<keyword evidence="2" id="KW-1185">Reference proteome</keyword>